<dbReference type="EMBL" id="FNUS01000005">
    <property type="protein sequence ID" value="SEG37073.1"/>
    <property type="molecule type" value="Genomic_DNA"/>
</dbReference>
<reference evidence="5" key="1">
    <citation type="submission" date="2016-10" db="EMBL/GenBank/DDBJ databases">
        <authorList>
            <person name="Varghese N."/>
            <person name="Submissions S."/>
        </authorList>
    </citation>
    <scope>NUCLEOTIDE SEQUENCE [LARGE SCALE GENOMIC DNA]</scope>
    <source>
        <strain evidence="5">DSM 21580</strain>
    </source>
</reference>
<evidence type="ECO:0000259" key="3">
    <source>
        <dbReference type="Pfam" id="PF01551"/>
    </source>
</evidence>
<dbReference type="OrthoDB" id="9810477at2"/>
<evidence type="ECO:0000313" key="5">
    <source>
        <dbReference type="Proteomes" id="UP000236738"/>
    </source>
</evidence>
<dbReference type="PANTHER" id="PTHR21666">
    <property type="entry name" value="PEPTIDASE-RELATED"/>
    <property type="match status" value="1"/>
</dbReference>
<evidence type="ECO:0000313" key="4">
    <source>
        <dbReference type="EMBL" id="SEG37073.1"/>
    </source>
</evidence>
<evidence type="ECO:0000256" key="2">
    <source>
        <dbReference type="SAM" id="Phobius"/>
    </source>
</evidence>
<dbReference type="Proteomes" id="UP000236738">
    <property type="component" value="Unassembled WGS sequence"/>
</dbReference>
<dbReference type="CDD" id="cd12797">
    <property type="entry name" value="M23_peptidase"/>
    <property type="match status" value="1"/>
</dbReference>
<sequence>MRKQKTSILFVDTKGKENKVLQIPTKLLLHWKKYFIIINVVIIVLLGIIGVFIYRSTSNSYKQKLANANKIRSLIDLKKVKETFKSIDSSTSKINQFLQKRGIENFEIPNAGGEENFEITDINEIADYYNAKLKTLENTTKKIPLGVPLKSRITSTFGYRSNPFTGLNTENHPGIDFKGKIGDSVISTAEGIVEFAGPRGGYGNCIIIKHTKNLETLYGHLSKINVKIGQSVKIGEIIGEVGSTGRSTGPHLHYEIIKNGEKINPKDYTTL</sequence>
<organism evidence="4 5">
    <name type="scientific">Halpernia humi</name>
    <dbReference type="NCBI Taxonomy" id="493375"/>
    <lineage>
        <taxon>Bacteria</taxon>
        <taxon>Pseudomonadati</taxon>
        <taxon>Bacteroidota</taxon>
        <taxon>Flavobacteriia</taxon>
        <taxon>Flavobacteriales</taxon>
        <taxon>Weeksellaceae</taxon>
        <taxon>Chryseobacterium group</taxon>
        <taxon>Halpernia</taxon>
    </lineage>
</organism>
<feature type="domain" description="M23ase beta-sheet core" evidence="3">
    <location>
        <begin position="171"/>
        <end position="265"/>
    </location>
</feature>
<keyword evidence="1" id="KW-0732">Signal</keyword>
<dbReference type="InterPro" id="IPR011055">
    <property type="entry name" value="Dup_hybrid_motif"/>
</dbReference>
<name>A0A1H5ZKL0_9FLAO</name>
<dbReference type="RefSeq" id="WP_103913965.1">
    <property type="nucleotide sequence ID" value="NZ_FNUS01000005.1"/>
</dbReference>
<dbReference type="SUPFAM" id="SSF51261">
    <property type="entry name" value="Duplicated hybrid motif"/>
    <property type="match status" value="1"/>
</dbReference>
<dbReference type="FunFam" id="2.70.70.10:FF:000006">
    <property type="entry name" value="M23 family peptidase"/>
    <property type="match status" value="1"/>
</dbReference>
<evidence type="ECO:0000256" key="1">
    <source>
        <dbReference type="ARBA" id="ARBA00022729"/>
    </source>
</evidence>
<dbReference type="PANTHER" id="PTHR21666:SF289">
    <property type="entry name" value="L-ALA--D-GLU ENDOPEPTIDASE"/>
    <property type="match status" value="1"/>
</dbReference>
<gene>
    <name evidence="4" type="ORF">SAMN05421847_2079</name>
</gene>
<dbReference type="GO" id="GO:0004222">
    <property type="term" value="F:metalloendopeptidase activity"/>
    <property type="evidence" value="ECO:0007669"/>
    <property type="project" value="TreeGrafter"/>
</dbReference>
<dbReference type="InterPro" id="IPR016047">
    <property type="entry name" value="M23ase_b-sheet_dom"/>
</dbReference>
<keyword evidence="2" id="KW-0472">Membrane</keyword>
<keyword evidence="2" id="KW-0812">Transmembrane</keyword>
<dbReference type="Gene3D" id="2.70.70.10">
    <property type="entry name" value="Glucose Permease (Domain IIA)"/>
    <property type="match status" value="1"/>
</dbReference>
<dbReference type="Pfam" id="PF01551">
    <property type="entry name" value="Peptidase_M23"/>
    <property type="match status" value="1"/>
</dbReference>
<dbReference type="InterPro" id="IPR050570">
    <property type="entry name" value="Cell_wall_metabolism_enzyme"/>
</dbReference>
<keyword evidence="5" id="KW-1185">Reference proteome</keyword>
<keyword evidence="4" id="KW-0378">Hydrolase</keyword>
<keyword evidence="2" id="KW-1133">Transmembrane helix</keyword>
<proteinExistence type="predicted"/>
<feature type="transmembrane region" description="Helical" evidence="2">
    <location>
        <begin position="34"/>
        <end position="54"/>
    </location>
</feature>
<dbReference type="AlphaFoldDB" id="A0A1H5ZKL0"/>
<protein>
    <submittedName>
        <fullName evidence="4">Murein DD-endopeptidase MepM and murein hydrolase activator NlpD, contain LysM domain</fullName>
    </submittedName>
</protein>
<accession>A0A1H5ZKL0</accession>